<accession>A0A098G182</accession>
<keyword evidence="2" id="KW-1185">Reference proteome</keyword>
<proteinExistence type="predicted"/>
<dbReference type="STRING" id="1212491.LFA_0273"/>
<sequence>MESVGICSLIAKNVLVYPFDSAPQTIIDSNYQIKPLFLQNYLTTAIKLRYFESPRHRPRGP</sequence>
<organism evidence="1 2">
    <name type="scientific">Legionella fallonii LLAP-10</name>
    <dbReference type="NCBI Taxonomy" id="1212491"/>
    <lineage>
        <taxon>Bacteria</taxon>
        <taxon>Pseudomonadati</taxon>
        <taxon>Pseudomonadota</taxon>
        <taxon>Gammaproteobacteria</taxon>
        <taxon>Legionellales</taxon>
        <taxon>Legionellaceae</taxon>
        <taxon>Legionella</taxon>
    </lineage>
</organism>
<protein>
    <submittedName>
        <fullName evidence="1">Uncharacterized protein</fullName>
    </submittedName>
</protein>
<dbReference type="KEGG" id="lfa:LFA_0273"/>
<evidence type="ECO:0000313" key="1">
    <source>
        <dbReference type="EMBL" id="CEG55746.1"/>
    </source>
</evidence>
<dbReference type="Proteomes" id="UP000032430">
    <property type="component" value="Chromosome I"/>
</dbReference>
<reference evidence="2" key="1">
    <citation type="submission" date="2014-09" db="EMBL/GenBank/DDBJ databases">
        <authorList>
            <person name="Gomez-Valero L."/>
        </authorList>
    </citation>
    <scope>NUCLEOTIDE SEQUENCE [LARGE SCALE GENOMIC DNA]</scope>
    <source>
        <strain evidence="2">ATCC700992</strain>
    </source>
</reference>
<name>A0A098G182_9GAMM</name>
<dbReference type="AlphaFoldDB" id="A0A098G182"/>
<dbReference type="EMBL" id="LN614827">
    <property type="protein sequence ID" value="CEG55746.1"/>
    <property type="molecule type" value="Genomic_DNA"/>
</dbReference>
<dbReference type="HOGENOM" id="CLU_2916930_0_0_6"/>
<evidence type="ECO:0000313" key="2">
    <source>
        <dbReference type="Proteomes" id="UP000032430"/>
    </source>
</evidence>
<gene>
    <name evidence="1" type="ORF">LFA_0273</name>
</gene>